<proteinExistence type="inferred from homology"/>
<dbReference type="Proteomes" id="UP001500037">
    <property type="component" value="Unassembled WGS sequence"/>
</dbReference>
<keyword evidence="4" id="KW-0285">Flavoprotein</keyword>
<name>A0ABN1VPY8_9ACTN</name>
<dbReference type="PANTHER" id="PTHR42747">
    <property type="entry name" value="NITRONATE MONOOXYGENASE-RELATED"/>
    <property type="match status" value="1"/>
</dbReference>
<comment type="cofactor">
    <cofactor evidence="1">
        <name>FMN</name>
        <dbReference type="ChEBI" id="CHEBI:58210"/>
    </cofactor>
</comment>
<dbReference type="CDD" id="cd04730">
    <property type="entry name" value="NPD_like"/>
    <property type="match status" value="1"/>
</dbReference>
<keyword evidence="3" id="KW-0216">Detoxification</keyword>
<dbReference type="SUPFAM" id="SSF51412">
    <property type="entry name" value="Inosine monophosphate dehydrogenase (IMPDH)"/>
    <property type="match status" value="1"/>
</dbReference>
<dbReference type="InterPro" id="IPR004136">
    <property type="entry name" value="NMO"/>
</dbReference>
<evidence type="ECO:0000313" key="11">
    <source>
        <dbReference type="Proteomes" id="UP001500037"/>
    </source>
</evidence>
<organism evidence="10 11">
    <name type="scientific">Kitasatospora nipponensis</name>
    <dbReference type="NCBI Taxonomy" id="258049"/>
    <lineage>
        <taxon>Bacteria</taxon>
        <taxon>Bacillati</taxon>
        <taxon>Actinomycetota</taxon>
        <taxon>Actinomycetes</taxon>
        <taxon>Kitasatosporales</taxon>
        <taxon>Streptomycetaceae</taxon>
        <taxon>Kitasatospora</taxon>
    </lineage>
</organism>
<dbReference type="InterPro" id="IPR013785">
    <property type="entry name" value="Aldolase_TIM"/>
</dbReference>
<evidence type="ECO:0000256" key="6">
    <source>
        <dbReference type="ARBA" id="ARBA00023002"/>
    </source>
</evidence>
<dbReference type="Pfam" id="PF03060">
    <property type="entry name" value="NMO"/>
    <property type="match status" value="1"/>
</dbReference>
<evidence type="ECO:0000256" key="5">
    <source>
        <dbReference type="ARBA" id="ARBA00022643"/>
    </source>
</evidence>
<keyword evidence="7 10" id="KW-0503">Monooxygenase</keyword>
<evidence type="ECO:0000256" key="8">
    <source>
        <dbReference type="ARBA" id="ARBA00031155"/>
    </source>
</evidence>
<evidence type="ECO:0000256" key="1">
    <source>
        <dbReference type="ARBA" id="ARBA00001917"/>
    </source>
</evidence>
<dbReference type="PANTHER" id="PTHR42747:SF3">
    <property type="entry name" value="NITRONATE MONOOXYGENASE-RELATED"/>
    <property type="match status" value="1"/>
</dbReference>
<reference evidence="10 11" key="1">
    <citation type="journal article" date="2019" name="Int. J. Syst. Evol. Microbiol.">
        <title>The Global Catalogue of Microorganisms (GCM) 10K type strain sequencing project: providing services to taxonomists for standard genome sequencing and annotation.</title>
        <authorList>
            <consortium name="The Broad Institute Genomics Platform"/>
            <consortium name="The Broad Institute Genome Sequencing Center for Infectious Disease"/>
            <person name="Wu L."/>
            <person name="Ma J."/>
        </authorList>
    </citation>
    <scope>NUCLEOTIDE SEQUENCE [LARGE SCALE GENOMIC DNA]</scope>
    <source>
        <strain evidence="10 11">JCM 13004</strain>
    </source>
</reference>
<comment type="caution">
    <text evidence="10">The sequence shown here is derived from an EMBL/GenBank/DDBJ whole genome shotgun (WGS) entry which is preliminary data.</text>
</comment>
<sequence length="351" mass="35847">MFTLDEPTLPLIAAPMAGGASTPDLVAAVNAAGGLGFLAAGYRTAAAMTEQIAHTRALTDRPFGVNLFVPGPTDPQALAGVPRYRAELLPEARRRGVDLPELIPADDEDWSAKIAALLADPVALVSYTFGLPTRQEAAGLRAVGTAQVATVTSADEARAAAALGVDALCVQGPEAGGHRGTHRADTVPGTEPLLALLSAVRAAVDLPLIAAGGLGTGDRLAAALGAGARAVQLGTAFLRCDEAGTSAPHRAALADPAFTETVVTRAFTGRAARGLRNAFTDRHADHAPHAYPAVHHLTAPLRAAAAARGDLQELHLSAGTAHRAARAEPAGEVVARLWHETEQARGGSGAR</sequence>
<evidence type="ECO:0000256" key="3">
    <source>
        <dbReference type="ARBA" id="ARBA00022575"/>
    </source>
</evidence>
<comment type="catalytic activity">
    <reaction evidence="9">
        <text>3 propionate 3-nitronate + 3 O2 + H2O = 3 3-oxopropanoate + 2 nitrate + nitrite + H2O2 + 3 H(+)</text>
        <dbReference type="Rhea" id="RHEA:57332"/>
        <dbReference type="ChEBI" id="CHEBI:15377"/>
        <dbReference type="ChEBI" id="CHEBI:15378"/>
        <dbReference type="ChEBI" id="CHEBI:15379"/>
        <dbReference type="ChEBI" id="CHEBI:16240"/>
        <dbReference type="ChEBI" id="CHEBI:16301"/>
        <dbReference type="ChEBI" id="CHEBI:17632"/>
        <dbReference type="ChEBI" id="CHEBI:33190"/>
        <dbReference type="ChEBI" id="CHEBI:136067"/>
    </reaction>
</comment>
<keyword evidence="11" id="KW-1185">Reference proteome</keyword>
<evidence type="ECO:0000256" key="9">
    <source>
        <dbReference type="ARBA" id="ARBA00049401"/>
    </source>
</evidence>
<dbReference type="Gene3D" id="3.20.20.70">
    <property type="entry name" value="Aldolase class I"/>
    <property type="match status" value="1"/>
</dbReference>
<evidence type="ECO:0000256" key="4">
    <source>
        <dbReference type="ARBA" id="ARBA00022630"/>
    </source>
</evidence>
<evidence type="ECO:0000313" key="10">
    <source>
        <dbReference type="EMBL" id="GAA1218754.1"/>
    </source>
</evidence>
<dbReference type="EMBL" id="BAAALF010000005">
    <property type="protein sequence ID" value="GAA1218754.1"/>
    <property type="molecule type" value="Genomic_DNA"/>
</dbReference>
<evidence type="ECO:0000256" key="2">
    <source>
        <dbReference type="ARBA" id="ARBA00009881"/>
    </source>
</evidence>
<accession>A0ABN1VPY8</accession>
<keyword evidence="6" id="KW-0560">Oxidoreductase</keyword>
<dbReference type="GO" id="GO:0004497">
    <property type="term" value="F:monooxygenase activity"/>
    <property type="evidence" value="ECO:0007669"/>
    <property type="project" value="UniProtKB-KW"/>
</dbReference>
<evidence type="ECO:0000256" key="7">
    <source>
        <dbReference type="ARBA" id="ARBA00023033"/>
    </source>
</evidence>
<dbReference type="RefSeq" id="WP_344438704.1">
    <property type="nucleotide sequence ID" value="NZ_BAAALF010000005.1"/>
</dbReference>
<keyword evidence="5" id="KW-0288">FMN</keyword>
<protein>
    <recommendedName>
        <fullName evidence="8">Propionate 3-nitronate monooxygenase</fullName>
    </recommendedName>
</protein>
<gene>
    <name evidence="10" type="ORF">GCM10009665_05920</name>
</gene>
<comment type="similarity">
    <text evidence="2">Belongs to the nitronate monooxygenase family. NMO class I subfamily.</text>
</comment>